<evidence type="ECO:0000313" key="3">
    <source>
        <dbReference type="Proteomes" id="UP000002748"/>
    </source>
</evidence>
<feature type="chain" id="PRO_5012045309" description="Cyanovirin-N domain-containing protein" evidence="1">
    <location>
        <begin position="16"/>
        <end position="171"/>
    </location>
</feature>
<dbReference type="VEuPathDB" id="FungiDB:A1Q1_00860"/>
<sequence>MKYTLALFALTGALAAPSERRQQPNGGGSVIPSTIRLEGTNLCVHAHQFISEVVDSVNLQMCQVTVEDNDKNGAPNAPDQGWISTEQGTEQASYPGWCLGVTGNGQAAIAQCGVESDEIRSSDIVFNGQNLCMAGTRECFAVRQYDDTAGNLFLTDDTGIFANFVFPYLVK</sequence>
<comment type="caution">
    <text evidence="2">The sequence shown here is derived from an EMBL/GenBank/DDBJ whole genome shotgun (WGS) entry which is preliminary data.</text>
</comment>
<dbReference type="HOGENOM" id="CLU_1563994_0_0_1"/>
<evidence type="ECO:0000256" key="1">
    <source>
        <dbReference type="SAM" id="SignalP"/>
    </source>
</evidence>
<evidence type="ECO:0000313" key="2">
    <source>
        <dbReference type="EMBL" id="EJT50019.1"/>
    </source>
</evidence>
<dbReference type="RefSeq" id="XP_014181235.1">
    <property type="nucleotide sequence ID" value="XM_014325760.1"/>
</dbReference>
<dbReference type="EMBL" id="ALBS01000139">
    <property type="protein sequence ID" value="EJT50019.1"/>
    <property type="molecule type" value="Genomic_DNA"/>
</dbReference>
<dbReference type="KEGG" id="tasa:A1Q1_00860"/>
<protein>
    <recommendedName>
        <fullName evidence="4">Cyanovirin-N domain-containing protein</fullName>
    </recommendedName>
</protein>
<accession>J6EZE5</accession>
<gene>
    <name evidence="2" type="ORF">A1Q1_00860</name>
</gene>
<name>J6EZE5_TRIAS</name>
<feature type="signal peptide" evidence="1">
    <location>
        <begin position="1"/>
        <end position="15"/>
    </location>
</feature>
<dbReference type="AlphaFoldDB" id="J6EZE5"/>
<organism evidence="2 3">
    <name type="scientific">Trichosporon asahii var. asahii (strain ATCC 90039 / CBS 2479 / JCM 2466 / KCTC 7840 / NBRC 103889/ NCYC 2677 / UAMH 7654)</name>
    <name type="common">Yeast</name>
    <dbReference type="NCBI Taxonomy" id="1186058"/>
    <lineage>
        <taxon>Eukaryota</taxon>
        <taxon>Fungi</taxon>
        <taxon>Dikarya</taxon>
        <taxon>Basidiomycota</taxon>
        <taxon>Agaricomycotina</taxon>
        <taxon>Tremellomycetes</taxon>
        <taxon>Trichosporonales</taxon>
        <taxon>Trichosporonaceae</taxon>
        <taxon>Trichosporon</taxon>
    </lineage>
</organism>
<keyword evidence="1" id="KW-0732">Signal</keyword>
<evidence type="ECO:0008006" key="4">
    <source>
        <dbReference type="Google" id="ProtNLM"/>
    </source>
</evidence>
<dbReference type="GeneID" id="25984374"/>
<reference evidence="2 3" key="1">
    <citation type="journal article" date="2012" name="Eukaryot. Cell">
        <title>Draft genome sequence of CBS 2479, the standard type strain of Trichosporon asahii.</title>
        <authorList>
            <person name="Yang R.Y."/>
            <person name="Li H.T."/>
            <person name="Zhu H."/>
            <person name="Zhou G.P."/>
            <person name="Wang M."/>
            <person name="Wang L."/>
        </authorList>
    </citation>
    <scope>NUCLEOTIDE SEQUENCE [LARGE SCALE GENOMIC DNA]</scope>
    <source>
        <strain evidence="3">ATCC 90039 / CBS 2479 / JCM 2466 / KCTC 7840 / NCYC 2677 / UAMH 7654</strain>
    </source>
</reference>
<proteinExistence type="predicted"/>
<dbReference type="Proteomes" id="UP000002748">
    <property type="component" value="Unassembled WGS sequence"/>
</dbReference>